<keyword evidence="9 10" id="KW-0324">Glycolysis</keyword>
<keyword evidence="13" id="KW-1185">Reference proteome</keyword>
<keyword evidence="5 10" id="KW-0808">Transferase</keyword>
<dbReference type="RefSeq" id="WP_230841559.1">
    <property type="nucleotide sequence ID" value="NZ_CP063845.1"/>
</dbReference>
<evidence type="ECO:0000256" key="10">
    <source>
        <dbReference type="HAMAP-Rule" id="MF_00145"/>
    </source>
</evidence>
<comment type="subcellular location">
    <subcellularLocation>
        <location evidence="10">Cytoplasm</location>
    </subcellularLocation>
</comment>
<proteinExistence type="inferred from homology"/>
<evidence type="ECO:0000256" key="6">
    <source>
        <dbReference type="ARBA" id="ARBA00022741"/>
    </source>
</evidence>
<dbReference type="CDD" id="cd00318">
    <property type="entry name" value="Phosphoglycerate_kinase"/>
    <property type="match status" value="1"/>
</dbReference>
<evidence type="ECO:0000256" key="9">
    <source>
        <dbReference type="ARBA" id="ARBA00023152"/>
    </source>
</evidence>
<comment type="similarity">
    <text evidence="10 11">Belongs to the phosphoglycerate kinase family.</text>
</comment>
<dbReference type="GO" id="GO:0016301">
    <property type="term" value="F:kinase activity"/>
    <property type="evidence" value="ECO:0007669"/>
    <property type="project" value="UniProtKB-KW"/>
</dbReference>
<evidence type="ECO:0000256" key="4">
    <source>
        <dbReference type="ARBA" id="ARBA00016471"/>
    </source>
</evidence>
<keyword evidence="8 10" id="KW-0067">ATP-binding</keyword>
<dbReference type="InterPro" id="IPR001576">
    <property type="entry name" value="Phosphoglycerate_kinase"/>
</dbReference>
<dbReference type="EMBL" id="CP063845">
    <property type="protein sequence ID" value="UFP94512.1"/>
    <property type="molecule type" value="Genomic_DNA"/>
</dbReference>
<gene>
    <name evidence="10" type="primary">pgk</name>
    <name evidence="12" type="ORF">ISF26_22690</name>
</gene>
<evidence type="ECO:0000256" key="1">
    <source>
        <dbReference type="ARBA" id="ARBA00000642"/>
    </source>
</evidence>
<keyword evidence="7 10" id="KW-0418">Kinase</keyword>
<feature type="binding site" evidence="10">
    <location>
        <position position="205"/>
    </location>
    <ligand>
        <name>ATP</name>
        <dbReference type="ChEBI" id="CHEBI:30616"/>
    </ligand>
</feature>
<reference evidence="12 13" key="1">
    <citation type="journal article" date="2021" name="Genome Biol. Evol.">
        <title>Complete Genome Sequencing of a Novel Gloeobacter Species from a Waterfall Cave in Mexico.</title>
        <authorList>
            <person name="Saw J.H."/>
            <person name="Cardona T."/>
            <person name="Montejano G."/>
        </authorList>
    </citation>
    <scope>NUCLEOTIDE SEQUENCE [LARGE SCALE GENOMIC DNA]</scope>
    <source>
        <strain evidence="12">MG652769</strain>
    </source>
</reference>
<name>A0ABY3PLI5_9CYAN</name>
<comment type="catalytic activity">
    <reaction evidence="1 10 11">
        <text>(2R)-3-phosphoglycerate + ATP = (2R)-3-phospho-glyceroyl phosphate + ADP</text>
        <dbReference type="Rhea" id="RHEA:14801"/>
        <dbReference type="ChEBI" id="CHEBI:30616"/>
        <dbReference type="ChEBI" id="CHEBI:57604"/>
        <dbReference type="ChEBI" id="CHEBI:58272"/>
        <dbReference type="ChEBI" id="CHEBI:456216"/>
        <dbReference type="EC" id="2.7.2.3"/>
    </reaction>
</comment>
<dbReference type="InterPro" id="IPR015824">
    <property type="entry name" value="Phosphoglycerate_kinase_N"/>
</dbReference>
<dbReference type="SUPFAM" id="SSF53748">
    <property type="entry name" value="Phosphoglycerate kinase"/>
    <property type="match status" value="1"/>
</dbReference>
<comment type="caution">
    <text evidence="10">Lacks conserved residue(s) required for the propagation of feature annotation.</text>
</comment>
<keyword evidence="6 10" id="KW-0547">Nucleotide-binding</keyword>
<feature type="binding site" evidence="10">
    <location>
        <begin position="63"/>
        <end position="66"/>
    </location>
    <ligand>
        <name>substrate</name>
    </ligand>
</feature>
<evidence type="ECO:0000256" key="5">
    <source>
        <dbReference type="ARBA" id="ARBA00022679"/>
    </source>
</evidence>
<dbReference type="PANTHER" id="PTHR11406">
    <property type="entry name" value="PHOSPHOGLYCERATE KINASE"/>
    <property type="match status" value="1"/>
</dbReference>
<dbReference type="HAMAP" id="MF_00145">
    <property type="entry name" value="Phosphoglyc_kinase"/>
    <property type="match status" value="1"/>
</dbReference>
<dbReference type="InterPro" id="IPR036043">
    <property type="entry name" value="Phosphoglycerate_kinase_sf"/>
</dbReference>
<evidence type="ECO:0000256" key="8">
    <source>
        <dbReference type="ARBA" id="ARBA00022840"/>
    </source>
</evidence>
<feature type="binding site" evidence="10">
    <location>
        <position position="337"/>
    </location>
    <ligand>
        <name>ATP</name>
        <dbReference type="ChEBI" id="CHEBI:30616"/>
    </ligand>
</feature>
<evidence type="ECO:0000256" key="7">
    <source>
        <dbReference type="ARBA" id="ARBA00022777"/>
    </source>
</evidence>
<sequence length="407" mass="43172">MAKKTVEALGAADLKGKRALVRVDFNVPLDENGQITDDTRIRAALPTIELLTGGGARVILVSHLGRPKGFDDQLRLTPVAKRLGELLGQTVYKADDVIGPEVEEAVKKLEDGDVLLLENVRFYPEEEKNNPEFAQKLAGLAELYVNDAFGTAHRAHASTEGVARYLRPAVAGLLLQKELEYLGKALESPERPVLAIMGGAKVSDKIQLIQNMLTKVDSILIGGAMAYTFLKAQGVDVGASRCETSTTKKDGTTVDLLQLALDLLAEAKERGVTFLLPVDHRTNDKFGDLADPPVTPDVNIPEGQMALDIGPKTEELYVAEVQKSGTVIWNGPMGVFELPGFSKGTFAVAHALAESDNLSIVGGGDSASAAEKAGVVDKLSHVSTGGGASLEFLEGKTLPGVAALDEA</sequence>
<feature type="binding site" evidence="10">
    <location>
        <position position="40"/>
    </location>
    <ligand>
        <name>substrate</name>
    </ligand>
</feature>
<accession>A0ABY3PLI5</accession>
<dbReference type="PRINTS" id="PR00477">
    <property type="entry name" value="PHGLYCKINASE"/>
</dbReference>
<protein>
    <recommendedName>
        <fullName evidence="4 10">Phosphoglycerate kinase</fullName>
        <ecNumber evidence="3 10">2.7.2.3</ecNumber>
    </recommendedName>
</protein>
<comment type="subunit">
    <text evidence="10">Monomer.</text>
</comment>
<feature type="binding site" evidence="10">
    <location>
        <position position="154"/>
    </location>
    <ligand>
        <name>substrate</name>
    </ligand>
</feature>
<feature type="binding site" evidence="10">
    <location>
        <begin position="363"/>
        <end position="366"/>
    </location>
    <ligand>
        <name>ATP</name>
        <dbReference type="ChEBI" id="CHEBI:30616"/>
    </ligand>
</feature>
<evidence type="ECO:0000313" key="13">
    <source>
        <dbReference type="Proteomes" id="UP001054846"/>
    </source>
</evidence>
<dbReference type="PANTHER" id="PTHR11406:SF23">
    <property type="entry name" value="PHOSPHOGLYCERATE KINASE 1, CHLOROPLASTIC-RELATED"/>
    <property type="match status" value="1"/>
</dbReference>
<evidence type="ECO:0000256" key="3">
    <source>
        <dbReference type="ARBA" id="ARBA00013061"/>
    </source>
</evidence>
<evidence type="ECO:0000256" key="2">
    <source>
        <dbReference type="ARBA" id="ARBA00004838"/>
    </source>
</evidence>
<comment type="pathway">
    <text evidence="2 10">Carbohydrate degradation; glycolysis; pyruvate from D-glyceraldehyde 3-phosphate: step 2/5.</text>
</comment>
<evidence type="ECO:0000256" key="11">
    <source>
        <dbReference type="RuleBase" id="RU000532"/>
    </source>
</evidence>
<dbReference type="Proteomes" id="UP001054846">
    <property type="component" value="Chromosome"/>
</dbReference>
<evidence type="ECO:0000313" key="12">
    <source>
        <dbReference type="EMBL" id="UFP94512.1"/>
    </source>
</evidence>
<dbReference type="Pfam" id="PF00162">
    <property type="entry name" value="PGK"/>
    <property type="match status" value="1"/>
</dbReference>
<dbReference type="EC" id="2.7.2.3" evidence="3 10"/>
<keyword evidence="10" id="KW-0963">Cytoplasm</keyword>
<dbReference type="PIRSF" id="PIRSF000724">
    <property type="entry name" value="Pgk"/>
    <property type="match status" value="1"/>
</dbReference>
<feature type="binding site" evidence="10">
    <location>
        <begin position="24"/>
        <end position="26"/>
    </location>
    <ligand>
        <name>substrate</name>
    </ligand>
</feature>
<feature type="binding site" evidence="10">
    <location>
        <position position="121"/>
    </location>
    <ligand>
        <name>substrate</name>
    </ligand>
</feature>
<organism evidence="12 13">
    <name type="scientific">Gloeobacter morelensis MG652769</name>
    <dbReference type="NCBI Taxonomy" id="2781736"/>
    <lineage>
        <taxon>Bacteria</taxon>
        <taxon>Bacillati</taxon>
        <taxon>Cyanobacteriota</taxon>
        <taxon>Cyanophyceae</taxon>
        <taxon>Gloeobacterales</taxon>
        <taxon>Gloeobacteraceae</taxon>
        <taxon>Gloeobacter</taxon>
        <taxon>Gloeobacter morelensis</taxon>
    </lineage>
</organism>
<dbReference type="Gene3D" id="3.40.50.1260">
    <property type="entry name" value="Phosphoglycerate kinase, N-terminal domain"/>
    <property type="match status" value="2"/>
</dbReference>